<dbReference type="AlphaFoldDB" id="A0A9W7FWU2"/>
<feature type="compositionally biased region" description="Basic and acidic residues" evidence="1">
    <location>
        <begin position="1"/>
        <end position="12"/>
    </location>
</feature>
<feature type="compositionally biased region" description="Basic residues" evidence="1">
    <location>
        <begin position="96"/>
        <end position="107"/>
    </location>
</feature>
<feature type="region of interest" description="Disordered" evidence="1">
    <location>
        <begin position="1"/>
        <end position="145"/>
    </location>
</feature>
<accession>A0A9W7FWU2</accession>
<keyword evidence="3" id="KW-1185">Reference proteome</keyword>
<dbReference type="OrthoDB" id="10555646at2759"/>
<dbReference type="EMBL" id="BRYA01000590">
    <property type="protein sequence ID" value="GMI24654.1"/>
    <property type="molecule type" value="Genomic_DNA"/>
</dbReference>
<gene>
    <name evidence="2" type="ORF">TrCOL_g10368</name>
</gene>
<proteinExistence type="predicted"/>
<reference evidence="3" key="1">
    <citation type="journal article" date="2023" name="Commun. Biol.">
        <title>Genome analysis of Parmales, the sister group of diatoms, reveals the evolutionary specialization of diatoms from phago-mixotrophs to photoautotrophs.</title>
        <authorList>
            <person name="Ban H."/>
            <person name="Sato S."/>
            <person name="Yoshikawa S."/>
            <person name="Yamada K."/>
            <person name="Nakamura Y."/>
            <person name="Ichinomiya M."/>
            <person name="Sato N."/>
            <person name="Blanc-Mathieu R."/>
            <person name="Endo H."/>
            <person name="Kuwata A."/>
            <person name="Ogata H."/>
        </authorList>
    </citation>
    <scope>NUCLEOTIDE SEQUENCE [LARGE SCALE GENOMIC DNA]</scope>
</reference>
<comment type="caution">
    <text evidence="2">The sequence shown here is derived from an EMBL/GenBank/DDBJ whole genome shotgun (WGS) entry which is preliminary data.</text>
</comment>
<evidence type="ECO:0000313" key="3">
    <source>
        <dbReference type="Proteomes" id="UP001165065"/>
    </source>
</evidence>
<sequence>MDRGSCGEEETTHPLFMTNLEDGWEKNKDVQALAGIIDEAEAEAGAEEGGDDEEDEEEEEEEKVKSDDDSSDSDTPAPRRPPPHRTAPASSLKGGGKARKQKRRHNQRQQPYGRSQPTQPAKRPSMGLAQIAMGFTNIADDDKIT</sequence>
<evidence type="ECO:0000313" key="2">
    <source>
        <dbReference type="EMBL" id="GMI24654.1"/>
    </source>
</evidence>
<evidence type="ECO:0000256" key="1">
    <source>
        <dbReference type="SAM" id="MobiDB-lite"/>
    </source>
</evidence>
<name>A0A9W7FWU2_9STRA</name>
<feature type="compositionally biased region" description="Acidic residues" evidence="1">
    <location>
        <begin position="38"/>
        <end position="61"/>
    </location>
</feature>
<organism evidence="2 3">
    <name type="scientific">Triparma columacea</name>
    <dbReference type="NCBI Taxonomy" id="722753"/>
    <lineage>
        <taxon>Eukaryota</taxon>
        <taxon>Sar</taxon>
        <taxon>Stramenopiles</taxon>
        <taxon>Ochrophyta</taxon>
        <taxon>Bolidophyceae</taxon>
        <taxon>Parmales</taxon>
        <taxon>Triparmaceae</taxon>
        <taxon>Triparma</taxon>
    </lineage>
</organism>
<dbReference type="Proteomes" id="UP001165065">
    <property type="component" value="Unassembled WGS sequence"/>
</dbReference>
<protein>
    <submittedName>
        <fullName evidence="2">Uncharacterized protein</fullName>
    </submittedName>
</protein>